<dbReference type="Proteomes" id="UP000294847">
    <property type="component" value="Chromosome 1"/>
</dbReference>
<evidence type="ECO:0000256" key="5">
    <source>
        <dbReference type="ARBA" id="ARBA00023128"/>
    </source>
</evidence>
<keyword evidence="5" id="KW-0496">Mitochondrion</keyword>
<keyword evidence="4" id="KW-0689">Ribosomal protein</keyword>
<gene>
    <name evidence="8" type="ORF">PoMZ_09727</name>
</gene>
<dbReference type="VEuPathDB" id="FungiDB:M_BR32_EuGene_00081731"/>
<sequence length="137" mass="15185">MAAAMATQQLRLQLPRLSFLSSNSFATTYIRQLSLPLFPSVKFALPAISLGLPSIPSIPALLGEIWEGILRAVPKKKTSHMKKRHRQMAGKALKDQTAICKCPACGGLKRMHYLCPFCTEKIKKALKDSVEDHAEPR</sequence>
<dbReference type="SMR" id="A0A4P7N0J5"/>
<evidence type="ECO:0000256" key="3">
    <source>
        <dbReference type="ARBA" id="ARBA00022946"/>
    </source>
</evidence>
<dbReference type="EMBL" id="CP034204">
    <property type="protein sequence ID" value="QBZ54036.1"/>
    <property type="molecule type" value="Genomic_DNA"/>
</dbReference>
<evidence type="ECO:0000256" key="4">
    <source>
        <dbReference type="ARBA" id="ARBA00022980"/>
    </source>
</evidence>
<dbReference type="InterPro" id="IPR002677">
    <property type="entry name" value="Ribosomal_bL32"/>
</dbReference>
<accession>A0A4P7N0J5</accession>
<comment type="similarity">
    <text evidence="2">Belongs to the bacterial ribosomal protein bL32 family.</text>
</comment>
<reference evidence="8 9" key="1">
    <citation type="journal article" date="2019" name="Mol. Biol. Evol.">
        <title>Blast fungal genomes show frequent chromosomal changes, gene gains and losses, and effector gene turnover.</title>
        <authorList>
            <person name="Gomez Luciano L.B."/>
            <person name="Jason Tsai I."/>
            <person name="Chuma I."/>
            <person name="Tosa Y."/>
            <person name="Chen Y.H."/>
            <person name="Li J.Y."/>
            <person name="Li M.Y."/>
            <person name="Jade Lu M.Y."/>
            <person name="Nakayashiki H."/>
            <person name="Li W.H."/>
        </authorList>
    </citation>
    <scope>NUCLEOTIDE SEQUENCE [LARGE SCALE GENOMIC DNA]</scope>
    <source>
        <strain evidence="8">MZ5-1-6</strain>
    </source>
</reference>
<evidence type="ECO:0000313" key="8">
    <source>
        <dbReference type="EMBL" id="QBZ54036.1"/>
    </source>
</evidence>
<dbReference type="PANTHER" id="PTHR21026:SF2">
    <property type="entry name" value="LARGE RIBOSOMAL SUBUNIT PROTEIN BL32M"/>
    <property type="match status" value="1"/>
</dbReference>
<dbReference type="GO" id="GO:0005762">
    <property type="term" value="C:mitochondrial large ribosomal subunit"/>
    <property type="evidence" value="ECO:0007669"/>
    <property type="project" value="TreeGrafter"/>
</dbReference>
<keyword evidence="3" id="KW-0809">Transit peptide</keyword>
<evidence type="ECO:0000256" key="2">
    <source>
        <dbReference type="ARBA" id="ARBA00008560"/>
    </source>
</evidence>
<evidence type="ECO:0000256" key="6">
    <source>
        <dbReference type="ARBA" id="ARBA00023274"/>
    </source>
</evidence>
<evidence type="ECO:0000313" key="9">
    <source>
        <dbReference type="Proteomes" id="UP000294847"/>
    </source>
</evidence>
<evidence type="ECO:0000256" key="1">
    <source>
        <dbReference type="ARBA" id="ARBA00004173"/>
    </source>
</evidence>
<dbReference type="InterPro" id="IPR051991">
    <property type="entry name" value="Mitoribosomal_protein_bL32"/>
</dbReference>
<dbReference type="InterPro" id="IPR011332">
    <property type="entry name" value="Ribosomal_zn-bd"/>
</dbReference>
<evidence type="ECO:0000256" key="7">
    <source>
        <dbReference type="ARBA" id="ARBA00039935"/>
    </source>
</evidence>
<keyword evidence="6" id="KW-0687">Ribonucleoprotein</keyword>
<comment type="subcellular location">
    <subcellularLocation>
        <location evidence="1">Mitochondrion</location>
    </subcellularLocation>
</comment>
<organism evidence="8 9">
    <name type="scientific">Pyricularia oryzae</name>
    <name type="common">Rice blast fungus</name>
    <name type="synonym">Magnaporthe oryzae</name>
    <dbReference type="NCBI Taxonomy" id="318829"/>
    <lineage>
        <taxon>Eukaryota</taxon>
        <taxon>Fungi</taxon>
        <taxon>Dikarya</taxon>
        <taxon>Ascomycota</taxon>
        <taxon>Pezizomycotina</taxon>
        <taxon>Sordariomycetes</taxon>
        <taxon>Sordariomycetidae</taxon>
        <taxon>Magnaporthales</taxon>
        <taxon>Pyriculariaceae</taxon>
        <taxon>Pyricularia</taxon>
    </lineage>
</organism>
<dbReference type="NCBIfam" id="TIGR01031">
    <property type="entry name" value="rpmF_bact"/>
    <property type="match status" value="1"/>
</dbReference>
<proteinExistence type="inferred from homology"/>
<protein>
    <recommendedName>
        <fullName evidence="7">Large ribosomal subunit protein bL32m</fullName>
    </recommendedName>
</protein>
<name>A0A4P7N0J5_PYROR</name>
<dbReference type="PANTHER" id="PTHR21026">
    <property type="entry name" value="39S RIBOSOMAL PROTEIN L32, MITOCHONDRIAL"/>
    <property type="match status" value="1"/>
</dbReference>
<dbReference type="Pfam" id="PF01783">
    <property type="entry name" value="Ribosomal_L32p"/>
    <property type="match status" value="1"/>
</dbReference>
<dbReference type="SUPFAM" id="SSF57829">
    <property type="entry name" value="Zn-binding ribosomal proteins"/>
    <property type="match status" value="1"/>
</dbReference>
<dbReference type="OMA" id="WLGGIWE"/>
<dbReference type="GO" id="GO:0006412">
    <property type="term" value="P:translation"/>
    <property type="evidence" value="ECO:0007669"/>
    <property type="project" value="InterPro"/>
</dbReference>
<dbReference type="AlphaFoldDB" id="A0A4P7N0J5"/>
<dbReference type="GO" id="GO:0003735">
    <property type="term" value="F:structural constituent of ribosome"/>
    <property type="evidence" value="ECO:0007669"/>
    <property type="project" value="InterPro"/>
</dbReference>